<name>A0A0D7AU72_9AGAR</name>
<proteinExistence type="predicted"/>
<dbReference type="Gene3D" id="3.30.710.10">
    <property type="entry name" value="Potassium Channel Kv1.1, Chain A"/>
    <property type="match status" value="1"/>
</dbReference>
<dbReference type="InterPro" id="IPR000210">
    <property type="entry name" value="BTB/POZ_dom"/>
</dbReference>
<reference evidence="2 3" key="1">
    <citation type="journal article" date="2015" name="Fungal Genet. Biol.">
        <title>Evolution of novel wood decay mechanisms in Agaricales revealed by the genome sequences of Fistulina hepatica and Cylindrobasidium torrendii.</title>
        <authorList>
            <person name="Floudas D."/>
            <person name="Held B.W."/>
            <person name="Riley R."/>
            <person name="Nagy L.G."/>
            <person name="Koehler G."/>
            <person name="Ransdell A.S."/>
            <person name="Younus H."/>
            <person name="Chow J."/>
            <person name="Chiniquy J."/>
            <person name="Lipzen A."/>
            <person name="Tritt A."/>
            <person name="Sun H."/>
            <person name="Haridas S."/>
            <person name="LaButti K."/>
            <person name="Ohm R.A."/>
            <person name="Kues U."/>
            <person name="Blanchette R.A."/>
            <person name="Grigoriev I.V."/>
            <person name="Minto R.E."/>
            <person name="Hibbett D.S."/>
        </authorList>
    </citation>
    <scope>NUCLEOTIDE SEQUENCE [LARGE SCALE GENOMIC DNA]</scope>
    <source>
        <strain evidence="2 3">FP15055 ss-10</strain>
    </source>
</reference>
<evidence type="ECO:0000259" key="1">
    <source>
        <dbReference type="Pfam" id="PF00651"/>
    </source>
</evidence>
<dbReference type="InterPro" id="IPR011333">
    <property type="entry name" value="SKP1/BTB/POZ_sf"/>
</dbReference>
<gene>
    <name evidence="2" type="ORF">CYLTODRAFT_476584</name>
</gene>
<feature type="domain" description="BTB" evidence="1">
    <location>
        <begin position="17"/>
        <end position="116"/>
    </location>
</feature>
<sequence length="131" mass="14751">MPTDKAKYRQCPVVDCSETVDIIFKSSDGKLIGAHCARLCQYSPFFPLAPVEDGVLVPPKEPLELAEASEVLKILMHYFHPKHPLPETDLIPISRLEALAEAARKYDLHSAIEVCRLAMMYVCHCSIHIYD</sequence>
<dbReference type="AlphaFoldDB" id="A0A0D7AU72"/>
<dbReference type="Proteomes" id="UP000054007">
    <property type="component" value="Unassembled WGS sequence"/>
</dbReference>
<evidence type="ECO:0000313" key="3">
    <source>
        <dbReference type="Proteomes" id="UP000054007"/>
    </source>
</evidence>
<organism evidence="2 3">
    <name type="scientific">Cylindrobasidium torrendii FP15055 ss-10</name>
    <dbReference type="NCBI Taxonomy" id="1314674"/>
    <lineage>
        <taxon>Eukaryota</taxon>
        <taxon>Fungi</taxon>
        <taxon>Dikarya</taxon>
        <taxon>Basidiomycota</taxon>
        <taxon>Agaricomycotina</taxon>
        <taxon>Agaricomycetes</taxon>
        <taxon>Agaricomycetidae</taxon>
        <taxon>Agaricales</taxon>
        <taxon>Marasmiineae</taxon>
        <taxon>Physalacriaceae</taxon>
        <taxon>Cylindrobasidium</taxon>
    </lineage>
</organism>
<evidence type="ECO:0000313" key="2">
    <source>
        <dbReference type="EMBL" id="KIY61923.1"/>
    </source>
</evidence>
<protein>
    <recommendedName>
        <fullName evidence="1">BTB domain-containing protein</fullName>
    </recommendedName>
</protein>
<dbReference type="OrthoDB" id="3184970at2759"/>
<keyword evidence="3" id="KW-1185">Reference proteome</keyword>
<accession>A0A0D7AU72</accession>
<dbReference type="Pfam" id="PF00651">
    <property type="entry name" value="BTB"/>
    <property type="match status" value="1"/>
</dbReference>
<dbReference type="EMBL" id="KN880850">
    <property type="protein sequence ID" value="KIY61923.1"/>
    <property type="molecule type" value="Genomic_DNA"/>
</dbReference>
<dbReference type="STRING" id="1314674.A0A0D7AU72"/>